<dbReference type="PANTHER" id="PTHR34501:SF9">
    <property type="entry name" value="MAJOR OUTER MEMBRANE PROTEIN P.IA"/>
    <property type="match status" value="1"/>
</dbReference>
<evidence type="ECO:0000256" key="6">
    <source>
        <dbReference type="ARBA" id="ARBA00022729"/>
    </source>
</evidence>
<keyword evidence="6 11" id="KW-0732">Signal</keyword>
<protein>
    <submittedName>
        <fullName evidence="13">Porin</fullName>
    </submittedName>
</protein>
<dbReference type="EMBL" id="JACOGC010000003">
    <property type="protein sequence ID" value="MBC3885508.1"/>
    <property type="molecule type" value="Genomic_DNA"/>
</dbReference>
<keyword evidence="4" id="KW-1134">Transmembrane beta strand</keyword>
<gene>
    <name evidence="13" type="ORF">H8K27_10240</name>
</gene>
<dbReference type="PRINTS" id="PR00182">
    <property type="entry name" value="ECOLNEIPORIN"/>
</dbReference>
<evidence type="ECO:0000259" key="12">
    <source>
        <dbReference type="Pfam" id="PF13609"/>
    </source>
</evidence>
<dbReference type="Proteomes" id="UP000613113">
    <property type="component" value="Unassembled WGS sequence"/>
</dbReference>
<keyword evidence="10" id="KW-0998">Cell outer membrane</keyword>
<comment type="subcellular location">
    <subcellularLocation>
        <location evidence="1">Cell outer membrane</location>
        <topology evidence="1">Multi-pass membrane protein</topology>
    </subcellularLocation>
</comment>
<dbReference type="InterPro" id="IPR023614">
    <property type="entry name" value="Porin_dom_sf"/>
</dbReference>
<keyword evidence="5" id="KW-0812">Transmembrane</keyword>
<dbReference type="Pfam" id="PF13609">
    <property type="entry name" value="Porin_4"/>
    <property type="match status" value="1"/>
</dbReference>
<dbReference type="PRINTS" id="PR00184">
    <property type="entry name" value="NEISSPPORIN"/>
</dbReference>
<dbReference type="CDD" id="cd00342">
    <property type="entry name" value="gram_neg_porins"/>
    <property type="match status" value="1"/>
</dbReference>
<keyword evidence="14" id="KW-1185">Reference proteome</keyword>
<feature type="signal peptide" evidence="11">
    <location>
        <begin position="1"/>
        <end position="20"/>
    </location>
</feature>
<keyword evidence="3" id="KW-0813">Transport</keyword>
<evidence type="ECO:0000256" key="4">
    <source>
        <dbReference type="ARBA" id="ARBA00022452"/>
    </source>
</evidence>
<evidence type="ECO:0000256" key="1">
    <source>
        <dbReference type="ARBA" id="ARBA00004571"/>
    </source>
</evidence>
<organism evidence="13 14">
    <name type="scientific">Undibacterium griseum</name>
    <dbReference type="NCBI Taxonomy" id="2762295"/>
    <lineage>
        <taxon>Bacteria</taxon>
        <taxon>Pseudomonadati</taxon>
        <taxon>Pseudomonadota</taxon>
        <taxon>Betaproteobacteria</taxon>
        <taxon>Burkholderiales</taxon>
        <taxon>Oxalobacteraceae</taxon>
        <taxon>Undibacterium</taxon>
    </lineage>
</organism>
<evidence type="ECO:0000256" key="5">
    <source>
        <dbReference type="ARBA" id="ARBA00022692"/>
    </source>
</evidence>
<comment type="caution">
    <text evidence="13">The sequence shown here is derived from an EMBL/GenBank/DDBJ whole genome shotgun (WGS) entry which is preliminary data.</text>
</comment>
<evidence type="ECO:0000313" key="14">
    <source>
        <dbReference type="Proteomes" id="UP000613113"/>
    </source>
</evidence>
<evidence type="ECO:0000256" key="8">
    <source>
        <dbReference type="ARBA" id="ARBA00023114"/>
    </source>
</evidence>
<evidence type="ECO:0000256" key="7">
    <source>
        <dbReference type="ARBA" id="ARBA00023065"/>
    </source>
</evidence>
<dbReference type="InterPro" id="IPR001702">
    <property type="entry name" value="Porin_Gram-ve"/>
</dbReference>
<sequence>MKKSLIALAVMAAVAGSAQAQSSVTVYGIADMAVQAGNRGNGSGTKYALDSGEQGGSRLGFKGTEDLGGGLKAIFALEAGIYMDSGASQGGLTFGRQSWVGLQGDFGTVKMGRQYTPQFYFFDAVDPFDLGFTSGVAGGSTSTGGVFGFLSASSWRVNNSISYQSADMSGFSTMALYGFGEVAGNTSASRSVGINGQYAAGPLYVGAVYYKQNDAASNGLKSVLLGATYDFGAAKAAFGYSKDTTDNNTLDQKGYMLGVTVPVTAADNILATAARLQNNMASTANNSTQLAVGFTHSLSKRTNFYGSYSRVTNDANINGGGLAVANGATASLVNVGIHHAF</sequence>
<accession>A0ABR6YNY1</accession>
<evidence type="ECO:0000256" key="10">
    <source>
        <dbReference type="ARBA" id="ARBA00023237"/>
    </source>
</evidence>
<dbReference type="InterPro" id="IPR033900">
    <property type="entry name" value="Gram_neg_porin_domain"/>
</dbReference>
<dbReference type="RefSeq" id="WP_186863062.1">
    <property type="nucleotide sequence ID" value="NZ_JACOGC010000003.1"/>
</dbReference>
<dbReference type="Gene3D" id="2.40.160.10">
    <property type="entry name" value="Porin"/>
    <property type="match status" value="1"/>
</dbReference>
<name>A0ABR6YNY1_9BURK</name>
<keyword evidence="9" id="KW-0472">Membrane</keyword>
<keyword evidence="8" id="KW-0626">Porin</keyword>
<keyword evidence="7" id="KW-0406">Ion transport</keyword>
<dbReference type="InterPro" id="IPR050298">
    <property type="entry name" value="Gram-neg_bact_OMP"/>
</dbReference>
<dbReference type="InterPro" id="IPR002299">
    <property type="entry name" value="Porin_Neis"/>
</dbReference>
<dbReference type="SUPFAM" id="SSF56935">
    <property type="entry name" value="Porins"/>
    <property type="match status" value="1"/>
</dbReference>
<evidence type="ECO:0000256" key="9">
    <source>
        <dbReference type="ARBA" id="ARBA00023136"/>
    </source>
</evidence>
<evidence type="ECO:0000256" key="2">
    <source>
        <dbReference type="ARBA" id="ARBA00011233"/>
    </source>
</evidence>
<proteinExistence type="predicted"/>
<evidence type="ECO:0000256" key="11">
    <source>
        <dbReference type="SAM" id="SignalP"/>
    </source>
</evidence>
<comment type="subunit">
    <text evidence="2">Homotrimer.</text>
</comment>
<feature type="domain" description="Porin" evidence="12">
    <location>
        <begin position="7"/>
        <end position="315"/>
    </location>
</feature>
<feature type="chain" id="PRO_5047209308" evidence="11">
    <location>
        <begin position="21"/>
        <end position="341"/>
    </location>
</feature>
<evidence type="ECO:0000256" key="3">
    <source>
        <dbReference type="ARBA" id="ARBA00022448"/>
    </source>
</evidence>
<evidence type="ECO:0000313" key="13">
    <source>
        <dbReference type="EMBL" id="MBC3885508.1"/>
    </source>
</evidence>
<reference evidence="13 14" key="1">
    <citation type="submission" date="2020-08" db="EMBL/GenBank/DDBJ databases">
        <title>Novel species isolated from subtropical streams in China.</title>
        <authorList>
            <person name="Lu H."/>
        </authorList>
    </citation>
    <scope>NUCLEOTIDE SEQUENCE [LARGE SCALE GENOMIC DNA]</scope>
    <source>
        <strain evidence="13 14">FT31W</strain>
    </source>
</reference>
<dbReference type="PANTHER" id="PTHR34501">
    <property type="entry name" value="PROTEIN YDDL-RELATED"/>
    <property type="match status" value="1"/>
</dbReference>